<dbReference type="InterPro" id="IPR023696">
    <property type="entry name" value="Ureohydrolase_dom_sf"/>
</dbReference>
<dbReference type="PANTHER" id="PTHR11358:SF26">
    <property type="entry name" value="GUANIDINO ACID HYDROLASE, MITOCHONDRIAL"/>
    <property type="match status" value="1"/>
</dbReference>
<dbReference type="PROSITE" id="PS51409">
    <property type="entry name" value="ARGINASE_2"/>
    <property type="match status" value="1"/>
</dbReference>
<reference evidence="6 7" key="1">
    <citation type="submission" date="2018-06" db="EMBL/GenBank/DDBJ databases">
        <authorList>
            <consortium name="Pathogen Informatics"/>
            <person name="Doyle S."/>
        </authorList>
    </citation>
    <scope>NUCLEOTIDE SEQUENCE [LARGE SCALE GENOMIC DNA]</scope>
    <source>
        <strain evidence="6 7">NCTC11545</strain>
    </source>
</reference>
<comment type="similarity">
    <text evidence="1">Belongs to the arginase family. Agmatinase subfamily.</text>
</comment>
<keyword evidence="4" id="KW-0464">Manganese</keyword>
<dbReference type="EMBL" id="UAVS01000005">
    <property type="protein sequence ID" value="SQA93583.1"/>
    <property type="molecule type" value="Genomic_DNA"/>
</dbReference>
<keyword evidence="3 5" id="KW-0378">Hydrolase</keyword>
<dbReference type="Pfam" id="PF00491">
    <property type="entry name" value="Arginase"/>
    <property type="match status" value="1"/>
</dbReference>
<evidence type="ECO:0000256" key="3">
    <source>
        <dbReference type="ARBA" id="ARBA00022801"/>
    </source>
</evidence>
<comment type="cofactor">
    <cofactor evidence="4">
        <name>Mn(2+)</name>
        <dbReference type="ChEBI" id="CHEBI:29035"/>
    </cofactor>
    <text evidence="4">Binds 2 manganese ions per subunit.</text>
</comment>
<dbReference type="CDD" id="cd11593">
    <property type="entry name" value="Agmatinase-like_2"/>
    <property type="match status" value="1"/>
</dbReference>
<feature type="binding site" evidence="4">
    <location>
        <position position="212"/>
    </location>
    <ligand>
        <name>Mn(2+)</name>
        <dbReference type="ChEBI" id="CHEBI:29035"/>
        <label>1</label>
    </ligand>
</feature>
<dbReference type="Proteomes" id="UP000250169">
    <property type="component" value="Unassembled WGS sequence"/>
</dbReference>
<dbReference type="PIRSF" id="PIRSF036979">
    <property type="entry name" value="Arginase"/>
    <property type="match status" value="1"/>
</dbReference>
<name>A0A2X2SZH3_CAPOC</name>
<evidence type="ECO:0000256" key="5">
    <source>
        <dbReference type="RuleBase" id="RU003684"/>
    </source>
</evidence>
<gene>
    <name evidence="6" type="primary">pah</name>
    <name evidence="6" type="ORF">NCTC11545_00959</name>
</gene>
<dbReference type="InterPro" id="IPR005925">
    <property type="entry name" value="Agmatinase-rel"/>
</dbReference>
<keyword evidence="2 4" id="KW-0479">Metal-binding</keyword>
<dbReference type="PROSITE" id="PS01053">
    <property type="entry name" value="ARGINASE_1"/>
    <property type="match status" value="1"/>
</dbReference>
<dbReference type="GO" id="GO:0008783">
    <property type="term" value="F:agmatinase activity"/>
    <property type="evidence" value="ECO:0007669"/>
    <property type="project" value="TreeGrafter"/>
</dbReference>
<dbReference type="NCBIfam" id="TIGR01230">
    <property type="entry name" value="agmatinase"/>
    <property type="match status" value="1"/>
</dbReference>
<dbReference type="EC" id="3.5.3.22" evidence="6"/>
<dbReference type="RefSeq" id="WP_111972428.1">
    <property type="nucleotide sequence ID" value="NZ_UAVS01000005.1"/>
</dbReference>
<dbReference type="Gene3D" id="3.40.800.10">
    <property type="entry name" value="Ureohydrolase domain"/>
    <property type="match status" value="1"/>
</dbReference>
<dbReference type="InterPro" id="IPR020855">
    <property type="entry name" value="Ureohydrolase_Mn_BS"/>
</dbReference>
<dbReference type="SUPFAM" id="SSF52768">
    <property type="entry name" value="Arginase/deacetylase"/>
    <property type="match status" value="1"/>
</dbReference>
<dbReference type="GO" id="GO:0046872">
    <property type="term" value="F:metal ion binding"/>
    <property type="evidence" value="ECO:0007669"/>
    <property type="project" value="UniProtKB-KW"/>
</dbReference>
<protein>
    <submittedName>
        <fullName evidence="6">Proclavaminate amidinohydrolase</fullName>
        <ecNumber evidence="6">3.5.3.22</ecNumber>
    </submittedName>
</protein>
<accession>A0A2X2SZH3</accession>
<proteinExistence type="inferred from homology"/>
<dbReference type="AlphaFoldDB" id="A0A2X2SZH3"/>
<evidence type="ECO:0000256" key="4">
    <source>
        <dbReference type="PIRSR" id="PIRSR036979-1"/>
    </source>
</evidence>
<evidence type="ECO:0000313" key="6">
    <source>
        <dbReference type="EMBL" id="SQA93583.1"/>
    </source>
</evidence>
<feature type="binding site" evidence="4">
    <location>
        <position position="108"/>
    </location>
    <ligand>
        <name>Mn(2+)</name>
        <dbReference type="ChEBI" id="CHEBI:29035"/>
        <label>1</label>
    </ligand>
</feature>
<dbReference type="PANTHER" id="PTHR11358">
    <property type="entry name" value="ARGINASE/AGMATINASE"/>
    <property type="match status" value="1"/>
</dbReference>
<organism evidence="6 7">
    <name type="scientific">Capnocytophaga ochracea</name>
    <dbReference type="NCBI Taxonomy" id="1018"/>
    <lineage>
        <taxon>Bacteria</taxon>
        <taxon>Pseudomonadati</taxon>
        <taxon>Bacteroidota</taxon>
        <taxon>Flavobacteriia</taxon>
        <taxon>Flavobacteriales</taxon>
        <taxon>Flavobacteriaceae</taxon>
        <taxon>Capnocytophaga</taxon>
    </lineage>
</organism>
<feature type="binding site" evidence="4">
    <location>
        <position position="210"/>
    </location>
    <ligand>
        <name>Mn(2+)</name>
        <dbReference type="ChEBI" id="CHEBI:29035"/>
        <label>1</label>
    </ligand>
</feature>
<dbReference type="GO" id="GO:0033389">
    <property type="term" value="P:putrescine biosynthetic process from arginine, via agmatine"/>
    <property type="evidence" value="ECO:0007669"/>
    <property type="project" value="TreeGrafter"/>
</dbReference>
<evidence type="ECO:0000256" key="1">
    <source>
        <dbReference type="ARBA" id="ARBA00009227"/>
    </source>
</evidence>
<feature type="binding site" evidence="4">
    <location>
        <position position="135"/>
    </location>
    <ligand>
        <name>Mn(2+)</name>
        <dbReference type="ChEBI" id="CHEBI:29035"/>
        <label>1</label>
    </ligand>
</feature>
<sequence length="301" mass="33873">MKRTYAGIPTENATLENSKVILVTVPYDGTSTWGKGADKGPELFLDASENMELYDIETDTEPYLNGVFLAGEVSENSSPEAMTQAVYEKTQELLKHEDKLFTLFGGEHSVSIGSIRAVGEKYEKLTVLQLDAHTDLRPEYHGSTSNHACAVFEANQKHKLVQVGIRSMDVEEKQYLPKGRVFFAHEIAKNKEWIEDVLDKVSGNVYITIDLDAFDPAIAPSTGTPEPGGLQWYPTLKLLRKVFKKCNVVAFDIVELMDSPQAKPTAFLAAKLYYKMLAYYFKYRSKKKENKSIEEFFAKKG</sequence>
<evidence type="ECO:0000256" key="2">
    <source>
        <dbReference type="ARBA" id="ARBA00022723"/>
    </source>
</evidence>
<feature type="binding site" evidence="4">
    <location>
        <position position="131"/>
    </location>
    <ligand>
        <name>Mn(2+)</name>
        <dbReference type="ChEBI" id="CHEBI:29035"/>
        <label>1</label>
    </ligand>
</feature>
<dbReference type="InterPro" id="IPR006035">
    <property type="entry name" value="Ureohydrolase"/>
</dbReference>
<dbReference type="GO" id="GO:0033972">
    <property type="term" value="F:proclavaminate amidinohydrolase activity"/>
    <property type="evidence" value="ECO:0007669"/>
    <property type="project" value="UniProtKB-EC"/>
</dbReference>
<evidence type="ECO:0000313" key="7">
    <source>
        <dbReference type="Proteomes" id="UP000250169"/>
    </source>
</evidence>
<feature type="binding site" evidence="4">
    <location>
        <position position="133"/>
    </location>
    <ligand>
        <name>Mn(2+)</name>
        <dbReference type="ChEBI" id="CHEBI:29035"/>
        <label>1</label>
    </ligand>
</feature>